<protein>
    <recommendedName>
        <fullName evidence="4 8">Guanine deaminase</fullName>
        <shortName evidence="8">Guanase</shortName>
        <ecNumber evidence="3 8">3.5.4.3</ecNumber>
    </recommendedName>
    <alternativeName>
        <fullName evidence="8">Guanine aminohydrolase</fullName>
    </alternativeName>
</protein>
<dbReference type="InterPro" id="IPR032466">
    <property type="entry name" value="Metal_Hydrolase"/>
</dbReference>
<evidence type="ECO:0000256" key="3">
    <source>
        <dbReference type="ARBA" id="ARBA00012781"/>
    </source>
</evidence>
<dbReference type="SUPFAM" id="SSF51556">
    <property type="entry name" value="Metallo-dependent hydrolases"/>
    <property type="match status" value="1"/>
</dbReference>
<dbReference type="InterPro" id="IPR011059">
    <property type="entry name" value="Metal-dep_hydrolase_composite"/>
</dbReference>
<dbReference type="SUPFAM" id="SSF51338">
    <property type="entry name" value="Composite domain of metallo-dependent hydrolases"/>
    <property type="match status" value="1"/>
</dbReference>
<dbReference type="RefSeq" id="XP_017776735.1">
    <property type="nucleotide sequence ID" value="XM_017921246.1"/>
</dbReference>
<dbReference type="InterPro" id="IPR051607">
    <property type="entry name" value="Metallo-dep_hydrolases"/>
</dbReference>
<evidence type="ECO:0000259" key="9">
    <source>
        <dbReference type="Pfam" id="PF01979"/>
    </source>
</evidence>
<comment type="pathway">
    <text evidence="1 8">Purine metabolism; guanine degradation; xanthine from guanine: step 1/1.</text>
</comment>
<name>A0ABM1MQ84_NICVS</name>
<dbReference type="Gene3D" id="2.30.40.10">
    <property type="entry name" value="Urease, subunit C, domain 1"/>
    <property type="match status" value="1"/>
</dbReference>
<keyword evidence="6 8" id="KW-0378">Hydrolase</keyword>
<comment type="similarity">
    <text evidence="2 8">Belongs to the metallo-dependent hydrolases superfamily. ATZ/TRZ family.</text>
</comment>
<evidence type="ECO:0000313" key="10">
    <source>
        <dbReference type="Proteomes" id="UP000695000"/>
    </source>
</evidence>
<keyword evidence="5 8" id="KW-0479">Metal-binding</keyword>
<dbReference type="NCBIfam" id="TIGR02967">
    <property type="entry name" value="guan_deamin"/>
    <property type="match status" value="1"/>
</dbReference>
<evidence type="ECO:0000256" key="1">
    <source>
        <dbReference type="ARBA" id="ARBA00004984"/>
    </source>
</evidence>
<keyword evidence="7 8" id="KW-0862">Zinc</keyword>
<sequence>MAEDTYTIFTGNIIHCEKLFSIETLENGFIIVKGSKIVAIDQLERLEETKKNLEISKWQTVTLKDTQLLIPGLIDTHIHAPQYPNAGLGYDLPLLDWLQKYTYNLEAKYSDLDFSKKVYDAIVRKTLGYGTTTACYFGSLFRKSCMVLVDSVLQHGQRALVGKINMTRLAPENYLETPEESITETETFINDVLDKKSRLVKPIITPRFALSVELDLMKKLAVLASKYNCHIQTHISENCDEVCTVKKMFVCNEYADVYHEANLLTNQTILAHGIHLTDDELKLLSKKGSSIAHCPSSNSRLQSGLCDVRRLIEYDVSVGLGTDVSGGHSPSIIEAMRSAVDTSIHLSYGKPDYKHINCYDAFCLATLGGAKALSLDDQVGNFKVGKDFDALIIDMDVENGAVDLLQSCNASELLQKFVYLGDDRNVVSVYVAGNKVK</sequence>
<dbReference type="InterPro" id="IPR006680">
    <property type="entry name" value="Amidohydro-rel"/>
</dbReference>
<gene>
    <name evidence="11 12" type="primary">LOC108562809</name>
</gene>
<dbReference type="EC" id="3.5.4.3" evidence="3 8"/>
<evidence type="ECO:0000313" key="12">
    <source>
        <dbReference type="RefSeq" id="XP_017776735.1"/>
    </source>
</evidence>
<evidence type="ECO:0000256" key="2">
    <source>
        <dbReference type="ARBA" id="ARBA00006745"/>
    </source>
</evidence>
<accession>A0ABM1MQ84</accession>
<evidence type="ECO:0000256" key="4">
    <source>
        <dbReference type="ARBA" id="ARBA00014514"/>
    </source>
</evidence>
<evidence type="ECO:0000313" key="11">
    <source>
        <dbReference type="RefSeq" id="XP_017776734.1"/>
    </source>
</evidence>
<evidence type="ECO:0000256" key="6">
    <source>
        <dbReference type="ARBA" id="ARBA00022801"/>
    </source>
</evidence>
<dbReference type="GeneID" id="108562809"/>
<reference evidence="11 12" key="1">
    <citation type="submission" date="2025-05" db="UniProtKB">
        <authorList>
            <consortium name="RefSeq"/>
        </authorList>
    </citation>
    <scope>IDENTIFICATION</scope>
    <source>
        <tissue evidence="11 12">Whole Larva</tissue>
    </source>
</reference>
<dbReference type="RefSeq" id="XP_017776734.1">
    <property type="nucleotide sequence ID" value="XM_017921245.1"/>
</dbReference>
<comment type="catalytic activity">
    <reaction evidence="8">
        <text>guanine + H2O + H(+) = xanthine + NH4(+)</text>
        <dbReference type="Rhea" id="RHEA:14665"/>
        <dbReference type="ChEBI" id="CHEBI:15377"/>
        <dbReference type="ChEBI" id="CHEBI:15378"/>
        <dbReference type="ChEBI" id="CHEBI:16235"/>
        <dbReference type="ChEBI" id="CHEBI:17712"/>
        <dbReference type="ChEBI" id="CHEBI:28938"/>
        <dbReference type="EC" id="3.5.4.3"/>
    </reaction>
</comment>
<evidence type="ECO:0000256" key="7">
    <source>
        <dbReference type="ARBA" id="ARBA00022833"/>
    </source>
</evidence>
<proteinExistence type="inferred from homology"/>
<comment type="function">
    <text evidence="8">Catalyzes the hydrolytic deamination of guanine, producing xanthine and ammonia.</text>
</comment>
<dbReference type="Pfam" id="PF01979">
    <property type="entry name" value="Amidohydro_1"/>
    <property type="match status" value="1"/>
</dbReference>
<dbReference type="InterPro" id="IPR014311">
    <property type="entry name" value="Guanine_deaminase"/>
</dbReference>
<evidence type="ECO:0000256" key="5">
    <source>
        <dbReference type="ARBA" id="ARBA00022723"/>
    </source>
</evidence>
<dbReference type="Gene3D" id="3.20.20.140">
    <property type="entry name" value="Metal-dependent hydrolases"/>
    <property type="match status" value="1"/>
</dbReference>
<keyword evidence="10" id="KW-1185">Reference proteome</keyword>
<dbReference type="Proteomes" id="UP000695000">
    <property type="component" value="Unplaced"/>
</dbReference>
<comment type="cofactor">
    <cofactor evidence="8">
        <name>Zn(2+)</name>
        <dbReference type="ChEBI" id="CHEBI:29105"/>
    </cofactor>
    <text evidence="8">Binds 1 zinc ion per subunit.</text>
</comment>
<dbReference type="PANTHER" id="PTHR11271:SF6">
    <property type="entry name" value="GUANINE DEAMINASE"/>
    <property type="match status" value="1"/>
</dbReference>
<organism evidence="10 11">
    <name type="scientific">Nicrophorus vespilloides</name>
    <name type="common">Boreal carrion beetle</name>
    <dbReference type="NCBI Taxonomy" id="110193"/>
    <lineage>
        <taxon>Eukaryota</taxon>
        <taxon>Metazoa</taxon>
        <taxon>Ecdysozoa</taxon>
        <taxon>Arthropoda</taxon>
        <taxon>Hexapoda</taxon>
        <taxon>Insecta</taxon>
        <taxon>Pterygota</taxon>
        <taxon>Neoptera</taxon>
        <taxon>Endopterygota</taxon>
        <taxon>Coleoptera</taxon>
        <taxon>Polyphaga</taxon>
        <taxon>Staphyliniformia</taxon>
        <taxon>Silphidae</taxon>
        <taxon>Nicrophorinae</taxon>
        <taxon>Nicrophorus</taxon>
    </lineage>
</organism>
<evidence type="ECO:0000256" key="8">
    <source>
        <dbReference type="RuleBase" id="RU366009"/>
    </source>
</evidence>
<dbReference type="PANTHER" id="PTHR11271">
    <property type="entry name" value="GUANINE DEAMINASE"/>
    <property type="match status" value="1"/>
</dbReference>
<feature type="domain" description="Amidohydrolase-related" evidence="9">
    <location>
        <begin position="69"/>
        <end position="436"/>
    </location>
</feature>